<dbReference type="EMBL" id="CP064030">
    <property type="protein sequence ID" value="QRN52313.1"/>
    <property type="molecule type" value="Genomic_DNA"/>
</dbReference>
<dbReference type="RefSeq" id="WP_188801103.1">
    <property type="nucleotide sequence ID" value="NZ_BMIZ01000003.1"/>
</dbReference>
<gene>
    <name evidence="1" type="ORF">ISN74_12550</name>
</gene>
<dbReference type="Proteomes" id="UP000663181">
    <property type="component" value="Chromosome"/>
</dbReference>
<accession>A0ABX7GPH8</accession>
<organism evidence="1 2">
    <name type="scientific">Dyella caseinilytica</name>
    <dbReference type="NCBI Taxonomy" id="1849581"/>
    <lineage>
        <taxon>Bacteria</taxon>
        <taxon>Pseudomonadati</taxon>
        <taxon>Pseudomonadota</taxon>
        <taxon>Gammaproteobacteria</taxon>
        <taxon>Lysobacterales</taxon>
        <taxon>Rhodanobacteraceae</taxon>
        <taxon>Dyella</taxon>
    </lineage>
</organism>
<proteinExistence type="predicted"/>
<sequence length="84" mass="9406">MTMQPNNAATFSVDPYDIKSTDELLRCMSPDMAVAAARLAVQRFTEVEFKVQVDDLDSIAAMIARMPPRVAEKFANRAVWRAIT</sequence>
<reference evidence="1 2" key="1">
    <citation type="submission" date="2020-10" db="EMBL/GenBank/DDBJ databases">
        <title>Phylogeny of dyella-like bacteria.</title>
        <authorList>
            <person name="Fu J."/>
        </authorList>
    </citation>
    <scope>NUCLEOTIDE SEQUENCE [LARGE SCALE GENOMIC DNA]</scope>
    <source>
        <strain evidence="1 2">DHOB09</strain>
    </source>
</reference>
<protein>
    <submittedName>
        <fullName evidence="1">Uncharacterized protein</fullName>
    </submittedName>
</protein>
<name>A0ABX7GPH8_9GAMM</name>
<evidence type="ECO:0000313" key="2">
    <source>
        <dbReference type="Proteomes" id="UP000663181"/>
    </source>
</evidence>
<keyword evidence="2" id="KW-1185">Reference proteome</keyword>
<evidence type="ECO:0000313" key="1">
    <source>
        <dbReference type="EMBL" id="QRN52313.1"/>
    </source>
</evidence>